<feature type="domain" description="GP-PDE" evidence="1">
    <location>
        <begin position="3"/>
        <end position="252"/>
    </location>
</feature>
<keyword evidence="3" id="KW-1185">Reference proteome</keyword>
<gene>
    <name evidence="2" type="ORF">Cri9333_3772</name>
</gene>
<accession>K9W4B7</accession>
<dbReference type="Proteomes" id="UP000010472">
    <property type="component" value="Chromosome"/>
</dbReference>
<dbReference type="eggNOG" id="COG0584">
    <property type="taxonomic scope" value="Bacteria"/>
</dbReference>
<dbReference type="InterPro" id="IPR030395">
    <property type="entry name" value="GP_PDE_dom"/>
</dbReference>
<evidence type="ECO:0000313" key="2">
    <source>
        <dbReference type="EMBL" id="AFZ14582.1"/>
    </source>
</evidence>
<proteinExistence type="predicted"/>
<dbReference type="InterPro" id="IPR017946">
    <property type="entry name" value="PLC-like_Pdiesterase_TIM-brl"/>
</dbReference>
<evidence type="ECO:0000259" key="1">
    <source>
        <dbReference type="PROSITE" id="PS51704"/>
    </source>
</evidence>
<dbReference type="OrthoDB" id="384721at2"/>
<dbReference type="AlphaFoldDB" id="K9W4B7"/>
<dbReference type="RefSeq" id="WP_015204683.1">
    <property type="nucleotide sequence ID" value="NC_019753.1"/>
</dbReference>
<name>K9W4B7_9CYAN</name>
<dbReference type="EMBL" id="CP003620">
    <property type="protein sequence ID" value="AFZ14582.1"/>
    <property type="molecule type" value="Genomic_DNA"/>
</dbReference>
<protein>
    <submittedName>
        <fullName evidence="2">Glycerophosphoryl diester phosphodiesterase</fullName>
    </submittedName>
</protein>
<dbReference type="STRING" id="1173022.Cri9333_3772"/>
<evidence type="ECO:0000313" key="3">
    <source>
        <dbReference type="Proteomes" id="UP000010472"/>
    </source>
</evidence>
<sequence length="253" mass="28479">MELEIIAHRGYSAIAPENTMAAFYAAIQHQADSIEFDVQLSADGVPVIIHDATLDRTTNGTGKVIETTLKQLKELDAGSWFNPVFAKEKIPTFQELLSSIKSAKTQNLPNLKKLIYAEVKQADFWATTNIEKFLKIIIEKKSETQCIVACFNHNFLEKVRKYHPTIKLGYLVASVEEYTEKLPKAAADGNAMMLSQYNILLNYPCLVQDTINMGVEVGVWTVDKQEEFQQLTNLGIQRIVTNSLINRLAQVKI</sequence>
<dbReference type="HOGENOM" id="CLU_030006_3_5_3"/>
<dbReference type="KEGG" id="cep:Cri9333_3772"/>
<reference evidence="2 3" key="1">
    <citation type="submission" date="2012-06" db="EMBL/GenBank/DDBJ databases">
        <title>Finished chromosome of genome of Crinalium epipsammum PCC 9333.</title>
        <authorList>
            <consortium name="US DOE Joint Genome Institute"/>
            <person name="Gugger M."/>
            <person name="Coursin T."/>
            <person name="Rippka R."/>
            <person name="Tandeau De Marsac N."/>
            <person name="Huntemann M."/>
            <person name="Wei C.-L."/>
            <person name="Han J."/>
            <person name="Detter J.C."/>
            <person name="Han C."/>
            <person name="Tapia R."/>
            <person name="Davenport K."/>
            <person name="Daligault H."/>
            <person name="Erkkila T."/>
            <person name="Gu W."/>
            <person name="Munk A.C.C."/>
            <person name="Teshima H."/>
            <person name="Xu Y."/>
            <person name="Chain P."/>
            <person name="Chen A."/>
            <person name="Krypides N."/>
            <person name="Mavromatis K."/>
            <person name="Markowitz V."/>
            <person name="Szeto E."/>
            <person name="Ivanova N."/>
            <person name="Mikhailova N."/>
            <person name="Ovchinnikova G."/>
            <person name="Pagani I."/>
            <person name="Pati A."/>
            <person name="Goodwin L."/>
            <person name="Peters L."/>
            <person name="Pitluck S."/>
            <person name="Woyke T."/>
            <person name="Kerfeld C."/>
        </authorList>
    </citation>
    <scope>NUCLEOTIDE SEQUENCE [LARGE SCALE GENOMIC DNA]</scope>
    <source>
        <strain evidence="2 3">PCC 9333</strain>
    </source>
</reference>
<dbReference type="Pfam" id="PF03009">
    <property type="entry name" value="GDPD"/>
    <property type="match status" value="1"/>
</dbReference>
<dbReference type="GO" id="GO:0008081">
    <property type="term" value="F:phosphoric diester hydrolase activity"/>
    <property type="evidence" value="ECO:0007669"/>
    <property type="project" value="InterPro"/>
</dbReference>
<dbReference type="PROSITE" id="PS51704">
    <property type="entry name" value="GP_PDE"/>
    <property type="match status" value="1"/>
</dbReference>
<dbReference type="SUPFAM" id="SSF51695">
    <property type="entry name" value="PLC-like phosphodiesterases"/>
    <property type="match status" value="1"/>
</dbReference>
<dbReference type="PATRIC" id="fig|1173022.3.peg.4057"/>
<dbReference type="PANTHER" id="PTHR46211">
    <property type="entry name" value="GLYCEROPHOSPHORYL DIESTER PHOSPHODIESTERASE"/>
    <property type="match status" value="1"/>
</dbReference>
<dbReference type="GO" id="GO:0006629">
    <property type="term" value="P:lipid metabolic process"/>
    <property type="evidence" value="ECO:0007669"/>
    <property type="project" value="InterPro"/>
</dbReference>
<organism evidence="2 3">
    <name type="scientific">Crinalium epipsammum PCC 9333</name>
    <dbReference type="NCBI Taxonomy" id="1173022"/>
    <lineage>
        <taxon>Bacteria</taxon>
        <taxon>Bacillati</taxon>
        <taxon>Cyanobacteriota</taxon>
        <taxon>Cyanophyceae</taxon>
        <taxon>Gomontiellales</taxon>
        <taxon>Gomontiellaceae</taxon>
        <taxon>Crinalium</taxon>
    </lineage>
</organism>
<dbReference type="Gene3D" id="3.20.20.190">
    <property type="entry name" value="Phosphatidylinositol (PI) phosphodiesterase"/>
    <property type="match status" value="1"/>
</dbReference>
<dbReference type="PANTHER" id="PTHR46211:SF1">
    <property type="entry name" value="GLYCEROPHOSPHODIESTER PHOSPHODIESTERASE, CYTOPLASMIC"/>
    <property type="match status" value="1"/>
</dbReference>